<evidence type="ECO:0000256" key="1">
    <source>
        <dbReference type="SAM" id="Phobius"/>
    </source>
</evidence>
<comment type="caution">
    <text evidence="2">The sequence shown here is derived from an EMBL/GenBank/DDBJ whole genome shotgun (WGS) entry which is preliminary data.</text>
</comment>
<evidence type="ECO:0000313" key="3">
    <source>
        <dbReference type="Proteomes" id="UP001186944"/>
    </source>
</evidence>
<keyword evidence="1" id="KW-1133">Transmembrane helix</keyword>
<gene>
    <name evidence="2" type="ORF">FSP39_004547</name>
</gene>
<name>A0AA88XP06_PINIB</name>
<dbReference type="EMBL" id="VSWD01000010">
    <property type="protein sequence ID" value="KAK3089552.1"/>
    <property type="molecule type" value="Genomic_DNA"/>
</dbReference>
<organism evidence="2 3">
    <name type="scientific">Pinctada imbricata</name>
    <name type="common">Atlantic pearl-oyster</name>
    <name type="synonym">Pinctada martensii</name>
    <dbReference type="NCBI Taxonomy" id="66713"/>
    <lineage>
        <taxon>Eukaryota</taxon>
        <taxon>Metazoa</taxon>
        <taxon>Spiralia</taxon>
        <taxon>Lophotrochozoa</taxon>
        <taxon>Mollusca</taxon>
        <taxon>Bivalvia</taxon>
        <taxon>Autobranchia</taxon>
        <taxon>Pteriomorphia</taxon>
        <taxon>Pterioida</taxon>
        <taxon>Pterioidea</taxon>
        <taxon>Pteriidae</taxon>
        <taxon>Pinctada</taxon>
    </lineage>
</organism>
<keyword evidence="1" id="KW-0812">Transmembrane</keyword>
<accession>A0AA88XP06</accession>
<keyword evidence="3" id="KW-1185">Reference proteome</keyword>
<keyword evidence="1" id="KW-0472">Membrane</keyword>
<reference evidence="2" key="1">
    <citation type="submission" date="2019-08" db="EMBL/GenBank/DDBJ databases">
        <title>The improved chromosome-level genome for the pearl oyster Pinctada fucata martensii using PacBio sequencing and Hi-C.</title>
        <authorList>
            <person name="Zheng Z."/>
        </authorList>
    </citation>
    <scope>NUCLEOTIDE SEQUENCE</scope>
    <source>
        <strain evidence="2">ZZ-2019</strain>
        <tissue evidence="2">Adductor muscle</tissue>
    </source>
</reference>
<evidence type="ECO:0000313" key="2">
    <source>
        <dbReference type="EMBL" id="KAK3089552.1"/>
    </source>
</evidence>
<dbReference type="Proteomes" id="UP001186944">
    <property type="component" value="Unassembled WGS sequence"/>
</dbReference>
<proteinExistence type="predicted"/>
<protein>
    <submittedName>
        <fullName evidence="2">Uncharacterized protein</fullName>
    </submittedName>
</protein>
<sequence length="149" mass="17466">MSSQNGQTDFDAFLYIIVVLSFYATSMVLLMIKYIRREEEEISLDHYYTEFVEREHFHDIRNRNKMLVQLIAKDQRVEKMIQSGQNIKNFMFGRRENDLSLKILPESTRLSVDAVPDGAIVSTKTFTDQKEKVEPGGRHEVRMTLETDL</sequence>
<feature type="transmembrane region" description="Helical" evidence="1">
    <location>
        <begin position="12"/>
        <end position="32"/>
    </location>
</feature>
<dbReference type="AlphaFoldDB" id="A0AA88XP06"/>